<accession>A0A1V9EDQ5</accession>
<dbReference type="STRING" id="354355.SAMN05660816_02852"/>
<keyword evidence="2" id="KW-1185">Reference proteome</keyword>
<comment type="caution">
    <text evidence="1">The sequence shown here is derived from an EMBL/GenBank/DDBJ whole genome shotgun (WGS) entry which is preliminary data.</text>
</comment>
<gene>
    <name evidence="1" type="ORF">A4H97_33390</name>
</gene>
<evidence type="ECO:0000313" key="1">
    <source>
        <dbReference type="EMBL" id="OQP44249.1"/>
    </source>
</evidence>
<dbReference type="EMBL" id="LVXG01000035">
    <property type="protein sequence ID" value="OQP44249.1"/>
    <property type="molecule type" value="Genomic_DNA"/>
</dbReference>
<dbReference type="AlphaFoldDB" id="A0A1V9EDQ5"/>
<name>A0A1V9EDQ5_9BACT</name>
<dbReference type="RefSeq" id="WP_177193694.1">
    <property type="nucleotide sequence ID" value="NZ_FOCZ01000004.1"/>
</dbReference>
<reference evidence="2" key="1">
    <citation type="submission" date="2016-04" db="EMBL/GenBank/DDBJ databases">
        <authorList>
            <person name="Chen L."/>
            <person name="Zhuang W."/>
            <person name="Wang G."/>
        </authorList>
    </citation>
    <scope>NUCLEOTIDE SEQUENCE [LARGE SCALE GENOMIC DNA]</scope>
    <source>
        <strain evidence="2">17621</strain>
    </source>
</reference>
<evidence type="ECO:0000313" key="2">
    <source>
        <dbReference type="Proteomes" id="UP000192610"/>
    </source>
</evidence>
<organism evidence="1 2">
    <name type="scientific">Niastella yeongjuensis</name>
    <dbReference type="NCBI Taxonomy" id="354355"/>
    <lineage>
        <taxon>Bacteria</taxon>
        <taxon>Pseudomonadati</taxon>
        <taxon>Bacteroidota</taxon>
        <taxon>Chitinophagia</taxon>
        <taxon>Chitinophagales</taxon>
        <taxon>Chitinophagaceae</taxon>
        <taxon>Niastella</taxon>
    </lineage>
</organism>
<sequence>MNEPLNTSRPGISFSGKSYNKHPQWYNQPLRLSEEQLNNPILVFDDFFQGYHLNETREVLWQWLLAVISSDGSIASEPLERSNHIYFYEKLEEVLEAAFVIKTNQPAGEINTPSTRTTHPESNPDAGEIFNKEKRLIEYVNDDPLYVIGYVFNPAKWYPNCLKEWVEIALVSEDDAYWNADDRQTLVTFMDHLHFLIESLYIINLQRISDSSKKEWGQKVYTPHLLSKQQAGNPRQVIMEFFEKYPMVYIMRELEDLLEAGISHTGPW</sequence>
<protein>
    <submittedName>
        <fullName evidence="1">Uncharacterized protein</fullName>
    </submittedName>
</protein>
<dbReference type="Proteomes" id="UP000192610">
    <property type="component" value="Unassembled WGS sequence"/>
</dbReference>
<proteinExistence type="predicted"/>